<sequence length="521" mass="56736">MPPLAELSPELSSVNETPGNTPPKSRLHRYSRAAVTHVKKHVGVGIVCSVAYFDPGNWSVDLQAGSQFGYRPMLFVVLLAGLGAIVLQSLASKLGCVTGLDLASHCRLLLHDRPQHRRLIRFLLLYPLYALCEIAIISTDLAELLGSAIGLCLLFPSLPLWSAVLLTACDVFIFLIIGDPSRNGGRPAKLFEISIIVLVLTVFVCFVVLLVQVQPDWSDAFMGYIPSAQLFDSHTDVLYTAVGILGATVMPHGLFLGSFLATQNRIDTPLQPLPHPVQTSGSTHIGTRSRLSAWWKSLFAVSRSERILAVREYRNKYGRENNELVFVKAHLSHGLVDIVTSLFGIAVPINSAILILAAAVFFHGEGTAARSPASLFDAYDLIKDHIGKGKYDPKIGEPHSVMRVRKPQKTSNEKAIDANPTSAVSESVAVDVADSGLAVRLITVPEFVQHAYQTQIQEIPKTSTEKSGDGETTRTEVVVHEEEEYIDFSNGRLLTSIAVLIFIIVLAANLYVFVVLGQGKG</sequence>
<dbReference type="EMBL" id="MLYV02000643">
    <property type="protein sequence ID" value="PSR80736.1"/>
    <property type="molecule type" value="Genomic_DNA"/>
</dbReference>
<evidence type="ECO:0008006" key="9">
    <source>
        <dbReference type="Google" id="ProtNLM"/>
    </source>
</evidence>
<dbReference type="Proteomes" id="UP000186601">
    <property type="component" value="Unassembled WGS sequence"/>
</dbReference>
<dbReference type="Pfam" id="PF01566">
    <property type="entry name" value="Nramp"/>
    <property type="match status" value="1"/>
</dbReference>
<dbReference type="GO" id="GO:0034755">
    <property type="term" value="P:iron ion transmembrane transport"/>
    <property type="evidence" value="ECO:0007669"/>
    <property type="project" value="TreeGrafter"/>
</dbReference>
<feature type="transmembrane region" description="Helical" evidence="6">
    <location>
        <begin position="68"/>
        <end position="87"/>
    </location>
</feature>
<feature type="compositionally biased region" description="Polar residues" evidence="5">
    <location>
        <begin position="10"/>
        <end position="23"/>
    </location>
</feature>
<dbReference type="STRING" id="98765.A0A2R6NYW4"/>
<feature type="transmembrane region" description="Helical" evidence="6">
    <location>
        <begin position="158"/>
        <end position="178"/>
    </location>
</feature>
<evidence type="ECO:0000256" key="4">
    <source>
        <dbReference type="ARBA" id="ARBA00023136"/>
    </source>
</evidence>
<accession>A0A2R6NYW4</accession>
<dbReference type="GO" id="GO:0005886">
    <property type="term" value="C:plasma membrane"/>
    <property type="evidence" value="ECO:0007669"/>
    <property type="project" value="TreeGrafter"/>
</dbReference>
<reference evidence="7 8" key="1">
    <citation type="submission" date="2018-02" db="EMBL/GenBank/DDBJ databases">
        <title>Genome sequence of the basidiomycete white-rot fungus Phlebia centrifuga.</title>
        <authorList>
            <person name="Granchi Z."/>
            <person name="Peng M."/>
            <person name="de Vries R.P."/>
            <person name="Hilden K."/>
            <person name="Makela M.R."/>
            <person name="Grigoriev I."/>
            <person name="Riley R."/>
        </authorList>
    </citation>
    <scope>NUCLEOTIDE SEQUENCE [LARGE SCALE GENOMIC DNA]</scope>
    <source>
        <strain evidence="7 8">FBCC195</strain>
    </source>
</reference>
<dbReference type="PANTHER" id="PTHR11706:SF101">
    <property type="entry name" value="MANGANESE TRANSPORTER SMF1"/>
    <property type="match status" value="1"/>
</dbReference>
<dbReference type="GO" id="GO:0005384">
    <property type="term" value="F:manganese ion transmembrane transporter activity"/>
    <property type="evidence" value="ECO:0007669"/>
    <property type="project" value="TreeGrafter"/>
</dbReference>
<evidence type="ECO:0000256" key="3">
    <source>
        <dbReference type="ARBA" id="ARBA00022989"/>
    </source>
</evidence>
<evidence type="ECO:0000256" key="1">
    <source>
        <dbReference type="ARBA" id="ARBA00004141"/>
    </source>
</evidence>
<dbReference type="NCBIfam" id="NF037982">
    <property type="entry name" value="Nramp_1"/>
    <property type="match status" value="1"/>
</dbReference>
<dbReference type="PANTHER" id="PTHR11706">
    <property type="entry name" value="SOLUTE CARRIER PROTEIN FAMILY 11 MEMBER"/>
    <property type="match status" value="1"/>
</dbReference>
<comment type="subcellular location">
    <subcellularLocation>
        <location evidence="1">Membrane</location>
        <topology evidence="1">Multi-pass membrane protein</topology>
    </subcellularLocation>
</comment>
<dbReference type="GO" id="GO:0030026">
    <property type="term" value="P:intracellular manganese ion homeostasis"/>
    <property type="evidence" value="ECO:0007669"/>
    <property type="project" value="TreeGrafter"/>
</dbReference>
<dbReference type="GO" id="GO:0015086">
    <property type="term" value="F:cadmium ion transmembrane transporter activity"/>
    <property type="evidence" value="ECO:0007669"/>
    <property type="project" value="TreeGrafter"/>
</dbReference>
<feature type="transmembrane region" description="Helical" evidence="6">
    <location>
        <begin position="237"/>
        <end position="261"/>
    </location>
</feature>
<name>A0A2R6NYW4_9APHY</name>
<evidence type="ECO:0000313" key="7">
    <source>
        <dbReference type="EMBL" id="PSR80736.1"/>
    </source>
</evidence>
<keyword evidence="2 6" id="KW-0812">Transmembrane</keyword>
<feature type="transmembrane region" description="Helical" evidence="6">
    <location>
        <begin position="190"/>
        <end position="213"/>
    </location>
</feature>
<keyword evidence="8" id="KW-1185">Reference proteome</keyword>
<evidence type="ECO:0000313" key="8">
    <source>
        <dbReference type="Proteomes" id="UP000186601"/>
    </source>
</evidence>
<feature type="region of interest" description="Disordered" evidence="5">
    <location>
        <begin position="1"/>
        <end position="27"/>
    </location>
</feature>
<dbReference type="InterPro" id="IPR001046">
    <property type="entry name" value="NRAMP_fam"/>
</dbReference>
<dbReference type="PRINTS" id="PR00447">
    <property type="entry name" value="NATRESASSCMP"/>
</dbReference>
<dbReference type="AlphaFoldDB" id="A0A2R6NYW4"/>
<evidence type="ECO:0000256" key="6">
    <source>
        <dbReference type="SAM" id="Phobius"/>
    </source>
</evidence>
<feature type="transmembrane region" description="Helical" evidence="6">
    <location>
        <begin position="338"/>
        <end position="362"/>
    </location>
</feature>
<evidence type="ECO:0000256" key="2">
    <source>
        <dbReference type="ARBA" id="ARBA00022692"/>
    </source>
</evidence>
<gene>
    <name evidence="7" type="ORF">PHLCEN_2v6652</name>
</gene>
<protein>
    <recommendedName>
        <fullName evidence="9">Natural resistance-associated macrophage protein</fullName>
    </recommendedName>
</protein>
<proteinExistence type="predicted"/>
<keyword evidence="3 6" id="KW-1133">Transmembrane helix</keyword>
<organism evidence="7 8">
    <name type="scientific">Hermanssonia centrifuga</name>
    <dbReference type="NCBI Taxonomy" id="98765"/>
    <lineage>
        <taxon>Eukaryota</taxon>
        <taxon>Fungi</taxon>
        <taxon>Dikarya</taxon>
        <taxon>Basidiomycota</taxon>
        <taxon>Agaricomycotina</taxon>
        <taxon>Agaricomycetes</taxon>
        <taxon>Polyporales</taxon>
        <taxon>Meruliaceae</taxon>
        <taxon>Hermanssonia</taxon>
    </lineage>
</organism>
<feature type="transmembrane region" description="Helical" evidence="6">
    <location>
        <begin position="493"/>
        <end position="516"/>
    </location>
</feature>
<keyword evidence="4 6" id="KW-0472">Membrane</keyword>
<comment type="caution">
    <text evidence="7">The sequence shown here is derived from an EMBL/GenBank/DDBJ whole genome shotgun (WGS) entry which is preliminary data.</text>
</comment>
<evidence type="ECO:0000256" key="5">
    <source>
        <dbReference type="SAM" id="MobiDB-lite"/>
    </source>
</evidence>
<dbReference type="OrthoDB" id="409173at2759"/>
<feature type="transmembrane region" description="Helical" evidence="6">
    <location>
        <begin position="119"/>
        <end position="138"/>
    </location>
</feature>